<name>J0WTG9_AURST</name>
<sequence length="461" mass="50120">MDPTQRLPPELLLRMFDFFTHGDSPRDFIRGPGRVCARWRRLALAHPSFQKDIWLERDLGAPGLGLFQAQLAAGSGADIDLTIVHPEEIGPVLPLITENVHRCASLHIEYYGSPAEVQALLDALAMQSAPRLKRLHLHVEPVAEDDSDGYGDSTRGVLSFPSAIFGGVAPHLRRLELCGAICQMMTPALIPAFRAVDSLEVRVYDCGPHAVSAALTAAPGTRRLEVLAVKHGSGPWPPVILPPAVKLDKVMFSALDAAWDGLLDALDIYDVSEFAVLCGMPARYVSAYIRRSLSDGQPPLELSILDSDRLGVAHTDSVLSSSVLGKAVRLVDSLSTAPFAPYATRIGRLEVLSSEWPGPSVVRLPQLKTLVLHIMADRMRPGCAARCKVYCPKLRDMALLLGKRAPPEAFRVKADHVAYFVRDRLGLETAASQVAVSVARPLILIGRRSWLQATVGSITEV</sequence>
<dbReference type="Proteomes" id="UP000006514">
    <property type="component" value="Unassembled WGS sequence"/>
</dbReference>
<dbReference type="OrthoDB" id="3134645at2759"/>
<gene>
    <name evidence="1" type="ORF">AURDEDRAFT_154809</name>
</gene>
<dbReference type="InParanoid" id="J0WTG9"/>
<dbReference type="SUPFAM" id="SSF81383">
    <property type="entry name" value="F-box domain"/>
    <property type="match status" value="1"/>
</dbReference>
<dbReference type="KEGG" id="adl:AURDEDRAFT_154809"/>
<dbReference type="AlphaFoldDB" id="J0WTG9"/>
<accession>J0WTG9</accession>
<proteinExistence type="predicted"/>
<dbReference type="EMBL" id="JH687884">
    <property type="protein sequence ID" value="EJD35623.1"/>
    <property type="molecule type" value="Genomic_DNA"/>
</dbReference>
<dbReference type="InterPro" id="IPR036047">
    <property type="entry name" value="F-box-like_dom_sf"/>
</dbReference>
<keyword evidence="2" id="KW-1185">Reference proteome</keyword>
<evidence type="ECO:0000313" key="1">
    <source>
        <dbReference type="EMBL" id="EJD35623.1"/>
    </source>
</evidence>
<organism evidence="1 2">
    <name type="scientific">Auricularia subglabra (strain TFB-10046 / SS5)</name>
    <name type="common">White-rot fungus</name>
    <name type="synonym">Auricularia delicata (strain TFB10046)</name>
    <dbReference type="NCBI Taxonomy" id="717982"/>
    <lineage>
        <taxon>Eukaryota</taxon>
        <taxon>Fungi</taxon>
        <taxon>Dikarya</taxon>
        <taxon>Basidiomycota</taxon>
        <taxon>Agaricomycotina</taxon>
        <taxon>Agaricomycetes</taxon>
        <taxon>Auriculariales</taxon>
        <taxon>Auriculariaceae</taxon>
        <taxon>Auricularia</taxon>
    </lineage>
</organism>
<reference evidence="2" key="1">
    <citation type="journal article" date="2012" name="Science">
        <title>The Paleozoic origin of enzymatic lignin decomposition reconstructed from 31 fungal genomes.</title>
        <authorList>
            <person name="Floudas D."/>
            <person name="Binder M."/>
            <person name="Riley R."/>
            <person name="Barry K."/>
            <person name="Blanchette R.A."/>
            <person name="Henrissat B."/>
            <person name="Martinez A.T."/>
            <person name="Otillar R."/>
            <person name="Spatafora J.W."/>
            <person name="Yadav J.S."/>
            <person name="Aerts A."/>
            <person name="Benoit I."/>
            <person name="Boyd A."/>
            <person name="Carlson A."/>
            <person name="Copeland A."/>
            <person name="Coutinho P.M."/>
            <person name="de Vries R.P."/>
            <person name="Ferreira P."/>
            <person name="Findley K."/>
            <person name="Foster B."/>
            <person name="Gaskell J."/>
            <person name="Glotzer D."/>
            <person name="Gorecki P."/>
            <person name="Heitman J."/>
            <person name="Hesse C."/>
            <person name="Hori C."/>
            <person name="Igarashi K."/>
            <person name="Jurgens J.A."/>
            <person name="Kallen N."/>
            <person name="Kersten P."/>
            <person name="Kohler A."/>
            <person name="Kuees U."/>
            <person name="Kumar T.K.A."/>
            <person name="Kuo A."/>
            <person name="LaButti K."/>
            <person name="Larrondo L.F."/>
            <person name="Lindquist E."/>
            <person name="Ling A."/>
            <person name="Lombard V."/>
            <person name="Lucas S."/>
            <person name="Lundell T."/>
            <person name="Martin R."/>
            <person name="McLaughlin D.J."/>
            <person name="Morgenstern I."/>
            <person name="Morin E."/>
            <person name="Murat C."/>
            <person name="Nagy L.G."/>
            <person name="Nolan M."/>
            <person name="Ohm R.A."/>
            <person name="Patyshakuliyeva A."/>
            <person name="Rokas A."/>
            <person name="Ruiz-Duenas F.J."/>
            <person name="Sabat G."/>
            <person name="Salamov A."/>
            <person name="Samejima M."/>
            <person name="Schmutz J."/>
            <person name="Slot J.C."/>
            <person name="St John F."/>
            <person name="Stenlid J."/>
            <person name="Sun H."/>
            <person name="Sun S."/>
            <person name="Syed K."/>
            <person name="Tsang A."/>
            <person name="Wiebenga A."/>
            <person name="Young D."/>
            <person name="Pisabarro A."/>
            <person name="Eastwood D.C."/>
            <person name="Martin F."/>
            <person name="Cullen D."/>
            <person name="Grigoriev I.V."/>
            <person name="Hibbett D.S."/>
        </authorList>
    </citation>
    <scope>NUCLEOTIDE SEQUENCE [LARGE SCALE GENOMIC DNA]</scope>
    <source>
        <strain evidence="2">TFB10046</strain>
    </source>
</reference>
<evidence type="ECO:0000313" key="2">
    <source>
        <dbReference type="Proteomes" id="UP000006514"/>
    </source>
</evidence>
<dbReference type="Gene3D" id="1.20.1280.50">
    <property type="match status" value="1"/>
</dbReference>
<protein>
    <submittedName>
        <fullName evidence="1">Uncharacterized protein</fullName>
    </submittedName>
</protein>